<name>A0A9W6MBP6_9ACTN</name>
<gene>
    <name evidence="2" type="ORF">GCM10017600_16670</name>
</gene>
<protein>
    <recommendedName>
        <fullName evidence="4">Secreted protein</fullName>
    </recommendedName>
</protein>
<accession>A0A9W6MBP6</accession>
<evidence type="ECO:0000256" key="1">
    <source>
        <dbReference type="SAM" id="SignalP"/>
    </source>
</evidence>
<evidence type="ECO:0000313" key="3">
    <source>
        <dbReference type="Proteomes" id="UP001143474"/>
    </source>
</evidence>
<reference evidence="2" key="2">
    <citation type="submission" date="2023-01" db="EMBL/GenBank/DDBJ databases">
        <authorList>
            <person name="Sun Q."/>
            <person name="Evtushenko L."/>
        </authorList>
    </citation>
    <scope>NUCLEOTIDE SEQUENCE</scope>
    <source>
        <strain evidence="2">VKM Ac-2007</strain>
    </source>
</reference>
<feature type="chain" id="PRO_5040962324" description="Secreted protein" evidence="1">
    <location>
        <begin position="45"/>
        <end position="128"/>
    </location>
</feature>
<dbReference type="EMBL" id="BSEV01000002">
    <property type="protein sequence ID" value="GLK08262.1"/>
    <property type="molecule type" value="Genomic_DNA"/>
</dbReference>
<feature type="signal peptide" evidence="1">
    <location>
        <begin position="1"/>
        <end position="44"/>
    </location>
</feature>
<evidence type="ECO:0000313" key="2">
    <source>
        <dbReference type="EMBL" id="GLK08262.1"/>
    </source>
</evidence>
<organism evidence="2 3">
    <name type="scientific">Streptosporangium carneum</name>
    <dbReference type="NCBI Taxonomy" id="47481"/>
    <lineage>
        <taxon>Bacteria</taxon>
        <taxon>Bacillati</taxon>
        <taxon>Actinomycetota</taxon>
        <taxon>Actinomycetes</taxon>
        <taxon>Streptosporangiales</taxon>
        <taxon>Streptosporangiaceae</taxon>
        <taxon>Streptosporangium</taxon>
    </lineage>
</organism>
<keyword evidence="3" id="KW-1185">Reference proteome</keyword>
<dbReference type="Proteomes" id="UP001143474">
    <property type="component" value="Unassembled WGS sequence"/>
</dbReference>
<evidence type="ECO:0008006" key="4">
    <source>
        <dbReference type="Google" id="ProtNLM"/>
    </source>
</evidence>
<reference evidence="2" key="1">
    <citation type="journal article" date="2014" name="Int. J. Syst. Evol. Microbiol.">
        <title>Complete genome sequence of Corynebacterium casei LMG S-19264T (=DSM 44701T), isolated from a smear-ripened cheese.</title>
        <authorList>
            <consortium name="US DOE Joint Genome Institute (JGI-PGF)"/>
            <person name="Walter F."/>
            <person name="Albersmeier A."/>
            <person name="Kalinowski J."/>
            <person name="Ruckert C."/>
        </authorList>
    </citation>
    <scope>NUCLEOTIDE SEQUENCE</scope>
    <source>
        <strain evidence="2">VKM Ac-2007</strain>
    </source>
</reference>
<dbReference type="AlphaFoldDB" id="A0A9W6MBP6"/>
<keyword evidence="1" id="KW-0732">Signal</keyword>
<proteinExistence type="predicted"/>
<sequence>MYELNTYRHERSSSPMRLSSRTFALVVTAAATAAALATVSPAHASDDPVPADESSAPTYVCDTVLHHYGSVLGRGHCDGPDGAVKEGEVVGEASLSDRQNPVHKYVCLFGGRTNLPDDVTLNGCPEAD</sequence>
<comment type="caution">
    <text evidence="2">The sequence shown here is derived from an EMBL/GenBank/DDBJ whole genome shotgun (WGS) entry which is preliminary data.</text>
</comment>